<feature type="transmembrane region" description="Helical" evidence="6">
    <location>
        <begin position="50"/>
        <end position="74"/>
    </location>
</feature>
<comment type="subcellular location">
    <subcellularLocation>
        <location evidence="1">Membrane</location>
        <topology evidence="1">Multi-pass membrane protein</topology>
    </subcellularLocation>
</comment>
<reference evidence="8" key="1">
    <citation type="submission" date="2021-05" db="EMBL/GenBank/DDBJ databases">
        <authorList>
            <person name="Alioto T."/>
            <person name="Alioto T."/>
            <person name="Gomez Garrido J."/>
        </authorList>
    </citation>
    <scope>NUCLEOTIDE SEQUENCE</scope>
</reference>
<feature type="region of interest" description="Disordered" evidence="5">
    <location>
        <begin position="301"/>
        <end position="373"/>
    </location>
</feature>
<dbReference type="PANTHER" id="PTHR20952:SF4">
    <property type="entry name" value="RETICULOPHAGY REGULATOR 2"/>
    <property type="match status" value="1"/>
</dbReference>
<dbReference type="InterPro" id="IPR052114">
    <property type="entry name" value="ER_autophagy_membrane_reg"/>
</dbReference>
<name>A0A8D8ZMM5_9HEMI</name>
<dbReference type="GO" id="GO:0005783">
    <property type="term" value="C:endoplasmic reticulum"/>
    <property type="evidence" value="ECO:0007669"/>
    <property type="project" value="UniProtKB-ARBA"/>
</dbReference>
<evidence type="ECO:0000256" key="1">
    <source>
        <dbReference type="ARBA" id="ARBA00004141"/>
    </source>
</evidence>
<evidence type="ECO:0000313" key="8">
    <source>
        <dbReference type="EMBL" id="CAG6750543.1"/>
    </source>
</evidence>
<evidence type="ECO:0000256" key="4">
    <source>
        <dbReference type="ARBA" id="ARBA00023136"/>
    </source>
</evidence>
<sequence>MNRLFSTYENLVKNFHFGKTKRKNSDVITVVDLESFLKKHERRLYQVQNIVFWESPILSFGITLIVSLLFYFLSYCTWKFFASLFSILLVLCVGEVWVDRIWPEIAVESPTTDDWLPVNDRSFSAAEISQKMSLVKETLDRYWKWLINLRRDKPSIFCLSTSCILFSLILITWSISGLTLVYFSLLGFLCGPALAKRASRSKLVQEYLANFSQIISTYVDSMETLHHLSDLGVSAMPSYDEVCLDSLNGETGDEFALHQGEPAELSDVTGLDSNLYTPPLSSVSNTSSSASLVSDAATAFDNDDQEPEYSSTPTSPPGLHFSHLISNMSKSLGFPGSVGEGAGSSQGQLRKRRNPSSADDDSEFEMVEHEDVS</sequence>
<feature type="transmembrane region" description="Helical" evidence="6">
    <location>
        <begin position="80"/>
        <end position="98"/>
    </location>
</feature>
<dbReference type="Pfam" id="PF24456">
    <property type="entry name" value="RHD_RETREG1-3"/>
    <property type="match status" value="1"/>
</dbReference>
<dbReference type="GO" id="GO:0016020">
    <property type="term" value="C:membrane"/>
    <property type="evidence" value="ECO:0007669"/>
    <property type="project" value="UniProtKB-SubCell"/>
</dbReference>
<keyword evidence="3 6" id="KW-1133">Transmembrane helix</keyword>
<dbReference type="EMBL" id="HBUF01527099">
    <property type="protein sequence ID" value="CAG6750544.1"/>
    <property type="molecule type" value="Transcribed_RNA"/>
</dbReference>
<evidence type="ECO:0000256" key="3">
    <source>
        <dbReference type="ARBA" id="ARBA00022989"/>
    </source>
</evidence>
<evidence type="ECO:0000256" key="2">
    <source>
        <dbReference type="ARBA" id="ARBA00022692"/>
    </source>
</evidence>
<dbReference type="InterPro" id="IPR057282">
    <property type="entry name" value="RETREG1-3-like_RHD"/>
</dbReference>
<organism evidence="8">
    <name type="scientific">Cacopsylla melanoneura</name>
    <dbReference type="NCBI Taxonomy" id="428564"/>
    <lineage>
        <taxon>Eukaryota</taxon>
        <taxon>Metazoa</taxon>
        <taxon>Ecdysozoa</taxon>
        <taxon>Arthropoda</taxon>
        <taxon>Hexapoda</taxon>
        <taxon>Insecta</taxon>
        <taxon>Pterygota</taxon>
        <taxon>Neoptera</taxon>
        <taxon>Paraneoptera</taxon>
        <taxon>Hemiptera</taxon>
        <taxon>Sternorrhyncha</taxon>
        <taxon>Psylloidea</taxon>
        <taxon>Psyllidae</taxon>
        <taxon>Psyllinae</taxon>
        <taxon>Cacopsylla</taxon>
    </lineage>
</organism>
<proteinExistence type="predicted"/>
<evidence type="ECO:0000256" key="5">
    <source>
        <dbReference type="SAM" id="MobiDB-lite"/>
    </source>
</evidence>
<evidence type="ECO:0000259" key="7">
    <source>
        <dbReference type="Pfam" id="PF24456"/>
    </source>
</evidence>
<evidence type="ECO:0000256" key="6">
    <source>
        <dbReference type="SAM" id="Phobius"/>
    </source>
</evidence>
<feature type="domain" description="RETREG1-3/ARL6IP-like N-terminal reticulon-homology" evidence="7">
    <location>
        <begin position="39"/>
        <end position="203"/>
    </location>
</feature>
<dbReference type="AlphaFoldDB" id="A0A8D8ZMM5"/>
<keyword evidence="4 6" id="KW-0472">Membrane</keyword>
<dbReference type="EMBL" id="HBUF01527098">
    <property type="protein sequence ID" value="CAG6750543.1"/>
    <property type="molecule type" value="Transcribed_RNA"/>
</dbReference>
<dbReference type="PANTHER" id="PTHR20952">
    <property type="entry name" value="ADP-RIBOSYLATION-LIKE FACTOR 6-INTERACTING PROTEIN"/>
    <property type="match status" value="1"/>
</dbReference>
<keyword evidence="2 6" id="KW-0812">Transmembrane</keyword>
<feature type="transmembrane region" description="Helical" evidence="6">
    <location>
        <begin position="154"/>
        <end position="173"/>
    </location>
</feature>
<accession>A0A8D8ZMM5</accession>
<protein>
    <submittedName>
        <fullName evidence="8">Protein FAM134C</fullName>
    </submittedName>
</protein>